<feature type="domain" description="Pentraxin (PTX)" evidence="10">
    <location>
        <begin position="22"/>
        <end position="227"/>
    </location>
</feature>
<proteinExistence type="inferred from homology"/>
<comment type="subcellular location">
    <subcellularLocation>
        <location evidence="1 9">Secreted</location>
    </subcellularLocation>
</comment>
<dbReference type="InterPro" id="IPR051005">
    <property type="entry name" value="Pentraxin_domain"/>
</dbReference>
<dbReference type="Proteomes" id="UP001314229">
    <property type="component" value="Unassembled WGS sequence"/>
</dbReference>
<dbReference type="Gene3D" id="2.60.120.200">
    <property type="match status" value="1"/>
</dbReference>
<dbReference type="SMART" id="SM00159">
    <property type="entry name" value="PTX"/>
    <property type="match status" value="1"/>
</dbReference>
<dbReference type="SUPFAM" id="SSF49899">
    <property type="entry name" value="Concanavalin A-like lectins/glucanases"/>
    <property type="match status" value="1"/>
</dbReference>
<keyword evidence="12" id="KW-1185">Reference proteome</keyword>
<comment type="caution">
    <text evidence="11">The sequence shown here is derived from an EMBL/GenBank/DDBJ whole genome shotgun (WGS) entry which is preliminary data.</text>
</comment>
<evidence type="ECO:0000256" key="6">
    <source>
        <dbReference type="ARBA" id="ARBA00023157"/>
    </source>
</evidence>
<feature type="chain" id="PRO_5043098941" description="Pentraxin family member" evidence="9">
    <location>
        <begin position="17"/>
        <end position="230"/>
    </location>
</feature>
<evidence type="ECO:0000259" key="10">
    <source>
        <dbReference type="PROSITE" id="PS51828"/>
    </source>
</evidence>
<name>A0AAV1PW05_SCOSC</name>
<evidence type="ECO:0000313" key="11">
    <source>
        <dbReference type="EMBL" id="CAK6975911.1"/>
    </source>
</evidence>
<comment type="similarity">
    <text evidence="7 9">Belongs to the pentraxin family.</text>
</comment>
<evidence type="ECO:0000256" key="3">
    <source>
        <dbReference type="ARBA" id="ARBA00022723"/>
    </source>
</evidence>
<evidence type="ECO:0000256" key="9">
    <source>
        <dbReference type="RuleBase" id="RU362112"/>
    </source>
</evidence>
<keyword evidence="2" id="KW-0964">Secreted</keyword>
<dbReference type="GO" id="GO:0005576">
    <property type="term" value="C:extracellular region"/>
    <property type="evidence" value="ECO:0007669"/>
    <property type="project" value="UniProtKB-SubCell"/>
</dbReference>
<dbReference type="AlphaFoldDB" id="A0AAV1PW05"/>
<evidence type="ECO:0000256" key="7">
    <source>
        <dbReference type="ARBA" id="ARBA00038102"/>
    </source>
</evidence>
<reference evidence="11 12" key="1">
    <citation type="submission" date="2024-01" db="EMBL/GenBank/DDBJ databases">
        <authorList>
            <person name="Alioto T."/>
            <person name="Alioto T."/>
            <person name="Gomez Garrido J."/>
        </authorList>
    </citation>
    <scope>NUCLEOTIDE SEQUENCE [LARGE SCALE GENOMIC DNA]</scope>
</reference>
<evidence type="ECO:0000256" key="4">
    <source>
        <dbReference type="ARBA" id="ARBA00022729"/>
    </source>
</evidence>
<sequence length="230" mass="25736">MEKLLLVTVIFASCYATQKDLSGKVFVFPRSGVSGRSDYMKLHTTKTTLNSATVCFRFITDITQGYSLFSLSTPMHKNAFLLYKPKDDVIKVHVNDLTTDFLSLPSPPNTWHSMCTTWSSNNGLSQLFVNGKLTIKRFVSFKKPITGVPSIILGQEQDEYGGGFDAKQAFTGMISKVHMWDYVLSTTELRAYEKGENFTPGNVLNWRALDFDPSGLASVDEDPEYVVKCP</sequence>
<evidence type="ECO:0000256" key="8">
    <source>
        <dbReference type="PROSITE-ProRule" id="PRU01172"/>
    </source>
</evidence>
<dbReference type="EMBL" id="CAWUFR010000324">
    <property type="protein sequence ID" value="CAK6975911.1"/>
    <property type="molecule type" value="Genomic_DNA"/>
</dbReference>
<protein>
    <recommendedName>
        <fullName evidence="9">Pentraxin family member</fullName>
    </recommendedName>
</protein>
<keyword evidence="3 9" id="KW-0479">Metal-binding</keyword>
<dbReference type="InterPro" id="IPR001759">
    <property type="entry name" value="PTX_dom"/>
</dbReference>
<evidence type="ECO:0000256" key="1">
    <source>
        <dbReference type="ARBA" id="ARBA00004613"/>
    </source>
</evidence>
<comment type="subunit">
    <text evidence="9">Homopentamer. Pentaxin (or pentraxin) have a discoid arrangement of 5 non-covalently bound subunits.</text>
</comment>
<keyword evidence="5 9" id="KW-0106">Calcium</keyword>
<dbReference type="InterPro" id="IPR013320">
    <property type="entry name" value="ConA-like_dom_sf"/>
</dbReference>
<gene>
    <name evidence="11" type="ORF">FSCOSCO3_A035908</name>
</gene>
<dbReference type="PANTHER" id="PTHR45869:SF7">
    <property type="entry name" value="C-REACTIVE PROTEIN"/>
    <property type="match status" value="1"/>
</dbReference>
<evidence type="ECO:0000313" key="12">
    <source>
        <dbReference type="Proteomes" id="UP001314229"/>
    </source>
</evidence>
<comment type="caution">
    <text evidence="8">Lacks conserved residue(s) required for the propagation of feature annotation.</text>
</comment>
<evidence type="ECO:0000256" key="2">
    <source>
        <dbReference type="ARBA" id="ARBA00022525"/>
    </source>
</evidence>
<keyword evidence="6" id="KW-1015">Disulfide bond</keyword>
<dbReference type="Pfam" id="PF00354">
    <property type="entry name" value="Pentaxin"/>
    <property type="match status" value="1"/>
</dbReference>
<dbReference type="PROSITE" id="PS51828">
    <property type="entry name" value="PTX_2"/>
    <property type="match status" value="1"/>
</dbReference>
<accession>A0AAV1PW05</accession>
<dbReference type="PANTHER" id="PTHR45869">
    <property type="entry name" value="C-REACTIVE PROTEIN-RELATED"/>
    <property type="match status" value="1"/>
</dbReference>
<keyword evidence="4 9" id="KW-0732">Signal</keyword>
<comment type="cofactor">
    <cofactor evidence="9">
        <name>Ca(2+)</name>
        <dbReference type="ChEBI" id="CHEBI:29108"/>
    </cofactor>
    <text evidence="9">Binds 2 calcium ions per subunit.</text>
</comment>
<feature type="signal peptide" evidence="9">
    <location>
        <begin position="1"/>
        <end position="16"/>
    </location>
</feature>
<evidence type="ECO:0000256" key="5">
    <source>
        <dbReference type="ARBA" id="ARBA00022837"/>
    </source>
</evidence>
<dbReference type="PRINTS" id="PR00895">
    <property type="entry name" value="PENTAXIN"/>
</dbReference>
<organism evidence="11 12">
    <name type="scientific">Scomber scombrus</name>
    <name type="common">Atlantic mackerel</name>
    <name type="synonym">Scomber vernalis</name>
    <dbReference type="NCBI Taxonomy" id="13677"/>
    <lineage>
        <taxon>Eukaryota</taxon>
        <taxon>Metazoa</taxon>
        <taxon>Chordata</taxon>
        <taxon>Craniata</taxon>
        <taxon>Vertebrata</taxon>
        <taxon>Euteleostomi</taxon>
        <taxon>Actinopterygii</taxon>
        <taxon>Neopterygii</taxon>
        <taxon>Teleostei</taxon>
        <taxon>Neoteleostei</taxon>
        <taxon>Acanthomorphata</taxon>
        <taxon>Pelagiaria</taxon>
        <taxon>Scombriformes</taxon>
        <taxon>Scombridae</taxon>
        <taxon>Scomber</taxon>
    </lineage>
</organism>
<dbReference type="GO" id="GO:0046872">
    <property type="term" value="F:metal ion binding"/>
    <property type="evidence" value="ECO:0007669"/>
    <property type="project" value="UniProtKB-KW"/>
</dbReference>